<sequence length="296" mass="33267">MAAATSWMLFILFVVFGSLYLWGGAILASILGFGGAVLTWFVASGALFLTFGTFPFWLLVAIVSLFVAWCVSEDKDFESTDEMWSGTAVATVALFGLIVSIINKNLFAGYSGWTLAGLIILMFAGYLIFGAGWSRFKYIRFGRRQREKIQTFRTVRLGVLRNKHGLNDERAVAAKVNAGQPTRPDRHRRTDTEADREAERSHDAYQEAITYKQAVESMLEKARPENNMGRIMVWIGLWPWSVLAWVLRDPVQMVYELMLGVYEKAYKGVFGTLESEFQAAFAVPTEQPVAPTQPEE</sequence>
<evidence type="ECO:0000313" key="4">
    <source>
        <dbReference type="Proteomes" id="UP000177167"/>
    </source>
</evidence>
<accession>A0A1F8FDL0</accession>
<feature type="transmembrane region" description="Helical" evidence="2">
    <location>
        <begin position="54"/>
        <end position="71"/>
    </location>
</feature>
<name>A0A1F8FDL0_9BACT</name>
<dbReference type="Proteomes" id="UP000177167">
    <property type="component" value="Unassembled WGS sequence"/>
</dbReference>
<evidence type="ECO:0000256" key="2">
    <source>
        <dbReference type="SAM" id="Phobius"/>
    </source>
</evidence>
<comment type="caution">
    <text evidence="3">The sequence shown here is derived from an EMBL/GenBank/DDBJ whole genome shotgun (WGS) entry which is preliminary data.</text>
</comment>
<feature type="transmembrane region" description="Helical" evidence="2">
    <location>
        <begin position="6"/>
        <end position="23"/>
    </location>
</feature>
<feature type="compositionally biased region" description="Basic and acidic residues" evidence="1">
    <location>
        <begin position="188"/>
        <end position="200"/>
    </location>
</feature>
<gene>
    <name evidence="3" type="ORF">A3J46_01795</name>
</gene>
<reference evidence="3 4" key="1">
    <citation type="journal article" date="2016" name="Nat. Commun.">
        <title>Thousands of microbial genomes shed light on interconnected biogeochemical processes in an aquifer system.</title>
        <authorList>
            <person name="Anantharaman K."/>
            <person name="Brown C.T."/>
            <person name="Hug L.A."/>
            <person name="Sharon I."/>
            <person name="Castelle C.J."/>
            <person name="Probst A.J."/>
            <person name="Thomas B.C."/>
            <person name="Singh A."/>
            <person name="Wilkins M.J."/>
            <person name="Karaoz U."/>
            <person name="Brodie E.L."/>
            <person name="Williams K.H."/>
            <person name="Hubbard S.S."/>
            <person name="Banfield J.F."/>
        </authorList>
    </citation>
    <scope>NUCLEOTIDE SEQUENCE [LARGE SCALE GENOMIC DNA]</scope>
</reference>
<feature type="region of interest" description="Disordered" evidence="1">
    <location>
        <begin position="177"/>
        <end position="200"/>
    </location>
</feature>
<evidence type="ECO:0000256" key="1">
    <source>
        <dbReference type="SAM" id="MobiDB-lite"/>
    </source>
</evidence>
<dbReference type="EMBL" id="MGJP01000009">
    <property type="protein sequence ID" value="OGN10366.1"/>
    <property type="molecule type" value="Genomic_DNA"/>
</dbReference>
<evidence type="ECO:0000313" key="3">
    <source>
        <dbReference type="EMBL" id="OGN10366.1"/>
    </source>
</evidence>
<feature type="transmembrane region" description="Helical" evidence="2">
    <location>
        <begin position="114"/>
        <end position="136"/>
    </location>
</feature>
<dbReference type="AlphaFoldDB" id="A0A1F8FDL0"/>
<feature type="transmembrane region" description="Helical" evidence="2">
    <location>
        <begin position="83"/>
        <end position="102"/>
    </location>
</feature>
<keyword evidence="2" id="KW-1133">Transmembrane helix</keyword>
<keyword evidence="2" id="KW-0472">Membrane</keyword>
<keyword evidence="2" id="KW-0812">Transmembrane</keyword>
<protein>
    <submittedName>
        <fullName evidence="3">Uncharacterized protein</fullName>
    </submittedName>
</protein>
<proteinExistence type="predicted"/>
<organism evidence="3 4">
    <name type="scientific">Candidatus Yanofskybacteria bacterium RIFCSPHIGHO2_02_FULL_41_11</name>
    <dbReference type="NCBI Taxonomy" id="1802675"/>
    <lineage>
        <taxon>Bacteria</taxon>
        <taxon>Candidatus Yanofskyibacteriota</taxon>
    </lineage>
</organism>